<dbReference type="InterPro" id="IPR022837">
    <property type="entry name" value="MsrQ-like"/>
</dbReference>
<feature type="transmembrane region" description="Helical" evidence="7">
    <location>
        <begin position="175"/>
        <end position="194"/>
    </location>
</feature>
<dbReference type="GO" id="GO:0030091">
    <property type="term" value="P:protein repair"/>
    <property type="evidence" value="ECO:0007669"/>
    <property type="project" value="UniProtKB-UniRule"/>
</dbReference>
<dbReference type="OrthoDB" id="9788328at2"/>
<dbReference type="AlphaFoldDB" id="A0A3S2WSU7"/>
<dbReference type="HAMAP" id="MF_01207">
    <property type="entry name" value="MsrQ"/>
    <property type="match status" value="1"/>
</dbReference>
<evidence type="ECO:0000313" key="9">
    <source>
        <dbReference type="EMBL" id="RVU36949.1"/>
    </source>
</evidence>
<evidence type="ECO:0000313" key="10">
    <source>
        <dbReference type="Proteomes" id="UP000287447"/>
    </source>
</evidence>
<sequence>MDFPWNDRRGRFSGLRLAACLLATAPALWVGYQAVFNDLGPRPFEVATHETGLWTLRLLLVTLALTPLRRITGWTRLAGIRRLLGLTVFAYAAFHLTLYIGDQGWNVGQAASEIVNRIYLTIGFIAVFGLMLLAATSNDAAIRRMKLRWHHLHRIVYGLAALGILHFFMQSKLEATEAALMMGFWLLLMGYRVAHGFGAPLNTSQAGTLTLAAIALLAALATAGLEATWYGVATGIPWRAVLNANLTLAPIPRPALITLAVGLSVAILPLLSQFLVTSIRSGGGTEKAKPPPMS</sequence>
<keyword evidence="4 7" id="KW-1133">Transmembrane helix</keyword>
<feature type="transmembrane region" description="Helical" evidence="7">
    <location>
        <begin position="52"/>
        <end position="71"/>
    </location>
</feature>
<feature type="domain" description="Ferric oxidoreductase" evidence="8">
    <location>
        <begin position="51"/>
        <end position="163"/>
    </location>
</feature>
<accession>A0A3S2WSU7</accession>
<evidence type="ECO:0000259" key="8">
    <source>
        <dbReference type="Pfam" id="PF01794"/>
    </source>
</evidence>
<dbReference type="PANTHER" id="PTHR36964:SF1">
    <property type="entry name" value="PROTEIN-METHIONINE-SULFOXIDE REDUCTASE HEME-BINDING SUBUNIT MSRQ"/>
    <property type="match status" value="1"/>
</dbReference>
<evidence type="ECO:0000256" key="6">
    <source>
        <dbReference type="ARBA" id="ARBA00023136"/>
    </source>
</evidence>
<evidence type="ECO:0000256" key="5">
    <source>
        <dbReference type="ARBA" id="ARBA00023004"/>
    </source>
</evidence>
<organism evidence="9 10">
    <name type="scientific">Hwanghaeella grinnelliae</name>
    <dbReference type="NCBI Taxonomy" id="2500179"/>
    <lineage>
        <taxon>Bacteria</taxon>
        <taxon>Pseudomonadati</taxon>
        <taxon>Pseudomonadota</taxon>
        <taxon>Alphaproteobacteria</taxon>
        <taxon>Rhodospirillales</taxon>
        <taxon>Rhodospirillaceae</taxon>
        <taxon>Hwanghaeella</taxon>
    </lineage>
</organism>
<dbReference type="GO" id="GO:0010181">
    <property type="term" value="F:FMN binding"/>
    <property type="evidence" value="ECO:0007669"/>
    <property type="project" value="UniProtKB-UniRule"/>
</dbReference>
<feature type="transmembrane region" description="Helical" evidence="7">
    <location>
        <begin position="206"/>
        <end position="231"/>
    </location>
</feature>
<dbReference type="GO" id="GO:0009055">
    <property type="term" value="F:electron transfer activity"/>
    <property type="evidence" value="ECO:0007669"/>
    <property type="project" value="UniProtKB-UniRule"/>
</dbReference>
<keyword evidence="7" id="KW-1003">Cell membrane</keyword>
<keyword evidence="2 7" id="KW-0813">Transport</keyword>
<dbReference type="PANTHER" id="PTHR36964">
    <property type="entry name" value="PROTEIN-METHIONINE-SULFOXIDE REDUCTASE HEME-BINDING SUBUNIT MSRQ"/>
    <property type="match status" value="1"/>
</dbReference>
<comment type="caution">
    <text evidence="9">The sequence shown here is derived from an EMBL/GenBank/DDBJ whole genome shotgun (WGS) entry which is preliminary data.</text>
</comment>
<feature type="transmembrane region" description="Helical" evidence="7">
    <location>
        <begin position="251"/>
        <end position="271"/>
    </location>
</feature>
<evidence type="ECO:0000256" key="7">
    <source>
        <dbReference type="HAMAP-Rule" id="MF_01207"/>
    </source>
</evidence>
<dbReference type="EMBL" id="SADE01000002">
    <property type="protein sequence ID" value="RVU36949.1"/>
    <property type="molecule type" value="Genomic_DNA"/>
</dbReference>
<keyword evidence="6 7" id="KW-0472">Membrane</keyword>
<keyword evidence="7" id="KW-0285">Flavoprotein</keyword>
<dbReference type="GO" id="GO:0005886">
    <property type="term" value="C:plasma membrane"/>
    <property type="evidence" value="ECO:0007669"/>
    <property type="project" value="UniProtKB-SubCell"/>
</dbReference>
<gene>
    <name evidence="7" type="primary">msrQ</name>
    <name evidence="9" type="ORF">EOI86_14845</name>
</gene>
<dbReference type="GO" id="GO:0020037">
    <property type="term" value="F:heme binding"/>
    <property type="evidence" value="ECO:0007669"/>
    <property type="project" value="UniProtKB-UniRule"/>
</dbReference>
<keyword evidence="5 7" id="KW-0408">Iron</keyword>
<dbReference type="Proteomes" id="UP000287447">
    <property type="component" value="Unassembled WGS sequence"/>
</dbReference>
<reference evidence="10" key="1">
    <citation type="submission" date="2019-01" db="EMBL/GenBank/DDBJ databases">
        <title>Gri0909 isolated from a small marine red alga.</title>
        <authorList>
            <person name="Kim J."/>
            <person name="Jeong S.E."/>
            <person name="Jeon C.O."/>
        </authorList>
    </citation>
    <scope>NUCLEOTIDE SEQUENCE [LARGE SCALE GENOMIC DNA]</scope>
    <source>
        <strain evidence="10">Gri0909</strain>
    </source>
</reference>
<protein>
    <recommendedName>
        <fullName evidence="7">Protein-methionine-sulfoxide reductase heme-binding subunit MsrQ</fullName>
    </recommendedName>
    <alternativeName>
        <fullName evidence="7">Flavocytochrome MsrQ</fullName>
    </alternativeName>
</protein>
<comment type="similarity">
    <text evidence="7">Belongs to the MsrQ family.</text>
</comment>
<comment type="function">
    <text evidence="7">Part of the MsrPQ system that repairs oxidized periplasmic proteins containing methionine sulfoxide residues (Met-O), using respiratory chain electrons. Thus protects these proteins from oxidative-stress damage caused by reactive species of oxygen and chlorine generated by the host defense mechanisms. MsrPQ is essential for the maintenance of envelope integrity under bleach stress, rescuing a wide series of structurally unrelated periplasmic proteins from methionine oxidation. MsrQ provides electrons for reduction to the reductase catalytic subunit MsrP, using the quinone pool of the respiratory chain.</text>
</comment>
<feature type="transmembrane region" description="Helical" evidence="7">
    <location>
        <begin position="83"/>
        <end position="100"/>
    </location>
</feature>
<comment type="caution">
    <text evidence="7">Lacks conserved residue(s) required for the propagation of feature annotation.</text>
</comment>
<keyword evidence="7" id="KW-0288">FMN</keyword>
<keyword evidence="7" id="KW-0349">Heme</keyword>
<comment type="cofactor">
    <cofactor evidence="7">
        <name>FMN</name>
        <dbReference type="ChEBI" id="CHEBI:58210"/>
    </cofactor>
    <text evidence="7">Binds 1 FMN per subunit.</text>
</comment>
<comment type="subunit">
    <text evidence="7">Heterodimer of a catalytic subunit (MsrP) and a heme-binding subunit (MsrQ).</text>
</comment>
<keyword evidence="3 7" id="KW-0812">Transmembrane</keyword>
<feature type="transmembrane region" description="Helical" evidence="7">
    <location>
        <begin position="152"/>
        <end position="169"/>
    </location>
</feature>
<proteinExistence type="inferred from homology"/>
<name>A0A3S2WSU7_9PROT</name>
<evidence type="ECO:0000256" key="3">
    <source>
        <dbReference type="ARBA" id="ARBA00022692"/>
    </source>
</evidence>
<feature type="transmembrane region" description="Helical" evidence="7">
    <location>
        <begin position="12"/>
        <end position="32"/>
    </location>
</feature>
<dbReference type="Pfam" id="PF01794">
    <property type="entry name" value="Ferric_reduct"/>
    <property type="match status" value="1"/>
</dbReference>
<evidence type="ECO:0000256" key="1">
    <source>
        <dbReference type="ARBA" id="ARBA00004141"/>
    </source>
</evidence>
<comment type="cofactor">
    <cofactor evidence="7">
        <name>heme b</name>
        <dbReference type="ChEBI" id="CHEBI:60344"/>
    </cofactor>
    <text evidence="7">Binds 1 heme b (iron(II)-protoporphyrin IX) group per subunit.</text>
</comment>
<keyword evidence="10" id="KW-1185">Reference proteome</keyword>
<dbReference type="GO" id="GO:0046872">
    <property type="term" value="F:metal ion binding"/>
    <property type="evidence" value="ECO:0007669"/>
    <property type="project" value="UniProtKB-KW"/>
</dbReference>
<dbReference type="GO" id="GO:0016679">
    <property type="term" value="F:oxidoreductase activity, acting on diphenols and related substances as donors"/>
    <property type="evidence" value="ECO:0007669"/>
    <property type="project" value="TreeGrafter"/>
</dbReference>
<feature type="transmembrane region" description="Helical" evidence="7">
    <location>
        <begin position="120"/>
        <end position="140"/>
    </location>
</feature>
<evidence type="ECO:0000256" key="4">
    <source>
        <dbReference type="ARBA" id="ARBA00022989"/>
    </source>
</evidence>
<dbReference type="InterPro" id="IPR013130">
    <property type="entry name" value="Fe3_Rdtase_TM_dom"/>
</dbReference>
<keyword evidence="7" id="KW-0249">Electron transport</keyword>
<evidence type="ECO:0000256" key="2">
    <source>
        <dbReference type="ARBA" id="ARBA00022448"/>
    </source>
</evidence>
<comment type="subcellular location">
    <subcellularLocation>
        <location evidence="7">Cell membrane</location>
        <topology evidence="7">Multi-pass membrane protein</topology>
    </subcellularLocation>
    <subcellularLocation>
        <location evidence="1">Membrane</location>
        <topology evidence="1">Multi-pass membrane protein</topology>
    </subcellularLocation>
</comment>
<keyword evidence="7" id="KW-0479">Metal-binding</keyword>